<evidence type="ECO:0000313" key="3">
    <source>
        <dbReference type="EMBL" id="MFD1549037.1"/>
    </source>
</evidence>
<evidence type="ECO:0000256" key="1">
    <source>
        <dbReference type="SAM" id="MobiDB-lite"/>
    </source>
</evidence>
<proteinExistence type="predicted"/>
<gene>
    <name evidence="3" type="ORF">ACFQ5T_04970</name>
</gene>
<feature type="compositionally biased region" description="Polar residues" evidence="1">
    <location>
        <begin position="1"/>
        <end position="14"/>
    </location>
</feature>
<dbReference type="SMART" id="SM00530">
    <property type="entry name" value="HTH_XRE"/>
    <property type="match status" value="1"/>
</dbReference>
<comment type="caution">
    <text evidence="3">The sequence shown here is derived from an EMBL/GenBank/DDBJ whole genome shotgun (WGS) entry which is preliminary data.</text>
</comment>
<sequence>MSTDITSNESQDGAQHNERPQQGVDNPEVAVAMRALRQETGLSQHRFAKLVGKPQSTIIRIEAGTMNVSIKVLRDIATAAGKSLSVKFVAPTTNENIS</sequence>
<dbReference type="SUPFAM" id="SSF47413">
    <property type="entry name" value="lambda repressor-like DNA-binding domains"/>
    <property type="match status" value="1"/>
</dbReference>
<dbReference type="CDD" id="cd00093">
    <property type="entry name" value="HTH_XRE"/>
    <property type="match status" value="1"/>
</dbReference>
<dbReference type="InterPro" id="IPR001387">
    <property type="entry name" value="Cro/C1-type_HTH"/>
</dbReference>
<dbReference type="InterPro" id="IPR010982">
    <property type="entry name" value="Lambda_DNA-bd_dom_sf"/>
</dbReference>
<dbReference type="PROSITE" id="PS50943">
    <property type="entry name" value="HTH_CROC1"/>
    <property type="match status" value="1"/>
</dbReference>
<dbReference type="Gene3D" id="1.10.260.40">
    <property type="entry name" value="lambda repressor-like DNA-binding domains"/>
    <property type="match status" value="1"/>
</dbReference>
<evidence type="ECO:0000259" key="2">
    <source>
        <dbReference type="PROSITE" id="PS50943"/>
    </source>
</evidence>
<accession>A0ABW4H3D2</accession>
<evidence type="ECO:0000313" key="4">
    <source>
        <dbReference type="Proteomes" id="UP001597195"/>
    </source>
</evidence>
<dbReference type="RefSeq" id="WP_125700646.1">
    <property type="nucleotide sequence ID" value="NZ_JBHTOM010000005.1"/>
</dbReference>
<dbReference type="Proteomes" id="UP001597195">
    <property type="component" value="Unassembled WGS sequence"/>
</dbReference>
<name>A0ABW4H3D2_9LACO</name>
<dbReference type="Pfam" id="PF01381">
    <property type="entry name" value="HTH_3"/>
    <property type="match status" value="1"/>
</dbReference>
<dbReference type="EMBL" id="JBHTOM010000005">
    <property type="protein sequence ID" value="MFD1549037.1"/>
    <property type="molecule type" value="Genomic_DNA"/>
</dbReference>
<keyword evidence="4" id="KW-1185">Reference proteome</keyword>
<protein>
    <submittedName>
        <fullName evidence="3">Helix-turn-helix domain-containing protein</fullName>
    </submittedName>
</protein>
<feature type="region of interest" description="Disordered" evidence="1">
    <location>
        <begin position="1"/>
        <end position="27"/>
    </location>
</feature>
<reference evidence="4" key="1">
    <citation type="journal article" date="2019" name="Int. J. Syst. Evol. Microbiol.">
        <title>The Global Catalogue of Microorganisms (GCM) 10K type strain sequencing project: providing services to taxonomists for standard genome sequencing and annotation.</title>
        <authorList>
            <consortium name="The Broad Institute Genomics Platform"/>
            <consortium name="The Broad Institute Genome Sequencing Center for Infectious Disease"/>
            <person name="Wu L."/>
            <person name="Ma J."/>
        </authorList>
    </citation>
    <scope>NUCLEOTIDE SEQUENCE [LARGE SCALE GENOMIC DNA]</scope>
    <source>
        <strain evidence="4">CCM 8906</strain>
    </source>
</reference>
<organism evidence="3 4">
    <name type="scientific">Levilactobacillus fuyuanensis</name>
    <dbReference type="NCBI Taxonomy" id="2486022"/>
    <lineage>
        <taxon>Bacteria</taxon>
        <taxon>Bacillati</taxon>
        <taxon>Bacillota</taxon>
        <taxon>Bacilli</taxon>
        <taxon>Lactobacillales</taxon>
        <taxon>Lactobacillaceae</taxon>
        <taxon>Levilactobacillus</taxon>
    </lineage>
</organism>
<feature type="domain" description="HTH cro/C1-type" evidence="2">
    <location>
        <begin position="33"/>
        <end position="87"/>
    </location>
</feature>